<feature type="active site" evidence="10">
    <location>
        <position position="23"/>
    </location>
</feature>
<dbReference type="InterPro" id="IPR014721">
    <property type="entry name" value="Ribsml_uS5_D2-typ_fold_subgr"/>
</dbReference>
<dbReference type="Proteomes" id="UP000574931">
    <property type="component" value="Unassembled WGS sequence"/>
</dbReference>
<dbReference type="PANTHER" id="PTHR43527:SF2">
    <property type="entry name" value="4-DIPHOSPHOCYTIDYL-2-C-METHYL-D-ERYTHRITOL KINASE, CHLOROPLASTIC"/>
    <property type="match status" value="1"/>
</dbReference>
<name>A0A2P9HKJ9_9HYPH</name>
<organism evidence="14 15">
    <name type="scientific">Ochrobactrum soli</name>
    <dbReference type="NCBI Taxonomy" id="2448455"/>
    <lineage>
        <taxon>Bacteria</taxon>
        <taxon>Pseudomonadati</taxon>
        <taxon>Pseudomonadota</taxon>
        <taxon>Alphaproteobacteria</taxon>
        <taxon>Hyphomicrobiales</taxon>
        <taxon>Brucellaceae</taxon>
        <taxon>Brucella/Ochrobactrum group</taxon>
        <taxon>Ochrobactrum</taxon>
    </lineage>
</organism>
<evidence type="ECO:0000256" key="2">
    <source>
        <dbReference type="ARBA" id="ARBA00012052"/>
    </source>
</evidence>
<keyword evidence="4 10" id="KW-0808">Transferase</keyword>
<comment type="pathway">
    <text evidence="10">Isoprenoid biosynthesis; isopentenyl diphosphate biosynthesis via DXP pathway; isopentenyl diphosphate from 1-deoxy-D-xylulose 5-phosphate: step 3/6.</text>
</comment>
<evidence type="ECO:0000256" key="8">
    <source>
        <dbReference type="ARBA" id="ARBA00023229"/>
    </source>
</evidence>
<evidence type="ECO:0000313" key="15">
    <source>
        <dbReference type="Proteomes" id="UP000246073"/>
    </source>
</evidence>
<evidence type="ECO:0000256" key="9">
    <source>
        <dbReference type="ARBA" id="ARBA00032554"/>
    </source>
</evidence>
<comment type="function">
    <text evidence="10">Catalyzes the phosphorylation of the position 2 hydroxy group of 4-diphosphocytidyl-2C-methyl-D-erythritol.</text>
</comment>
<dbReference type="InterPro" id="IPR036554">
    <property type="entry name" value="GHMP_kinase_C_sf"/>
</dbReference>
<dbReference type="NCBIfam" id="NF011202">
    <property type="entry name" value="PRK14608.1"/>
    <property type="match status" value="1"/>
</dbReference>
<dbReference type="GO" id="GO:0005524">
    <property type="term" value="F:ATP binding"/>
    <property type="evidence" value="ECO:0007669"/>
    <property type="project" value="UniProtKB-UniRule"/>
</dbReference>
<evidence type="ECO:0000313" key="13">
    <source>
        <dbReference type="EMBL" id="NNU58722.1"/>
    </source>
</evidence>
<accession>A0A2P9HKJ9</accession>
<evidence type="ECO:0000259" key="12">
    <source>
        <dbReference type="Pfam" id="PF08544"/>
    </source>
</evidence>
<keyword evidence="8 10" id="KW-0414">Isoprene biosynthesis</keyword>
<sequence length="302" mass="31556">MTDTLLRARPADSRSVTRLAPAKINLALHVTGRRDDGYHLLDMLVVFAHYGDTITVADAPEDRFTVSGPFASAVPLDGGNLVLKARDALRAHSGRDLPPVAIHLEKNLPIASGIGGGSSDAAATLLALNTLWNLQFDFDRLAALGLALGADLPMCLHGAAHGTPLTARGIGEDLAPVTGLPALPLLLVNDGTALATPDVFRALDKRNNPALLPPDQNELGALCHYLGTTRNDLLSPALALAPQIGDKLALLRAGDALYAQMSGSGATCFAIFADEDALQKAAARMRAEKPDWFVIATGTAAS</sequence>
<keyword evidence="16" id="KW-1185">Reference proteome</keyword>
<reference evidence="14" key="1">
    <citation type="submission" date="2017-12" db="EMBL/GenBank/DDBJ databases">
        <authorList>
            <person name="Hurst M.R.H."/>
        </authorList>
    </citation>
    <scope>NUCLEOTIDE SEQUENCE [LARGE SCALE GENOMIC DNA]</scope>
    <source>
        <strain evidence="14">FI11154</strain>
    </source>
</reference>
<comment type="catalytic activity">
    <reaction evidence="10">
        <text>4-CDP-2-C-methyl-D-erythritol + ATP = 4-CDP-2-C-methyl-D-erythritol 2-phosphate + ADP + H(+)</text>
        <dbReference type="Rhea" id="RHEA:18437"/>
        <dbReference type="ChEBI" id="CHEBI:15378"/>
        <dbReference type="ChEBI" id="CHEBI:30616"/>
        <dbReference type="ChEBI" id="CHEBI:57823"/>
        <dbReference type="ChEBI" id="CHEBI:57919"/>
        <dbReference type="ChEBI" id="CHEBI:456216"/>
        <dbReference type="EC" id="2.7.1.148"/>
    </reaction>
</comment>
<dbReference type="Gene3D" id="3.30.230.10">
    <property type="match status" value="1"/>
</dbReference>
<evidence type="ECO:0000256" key="7">
    <source>
        <dbReference type="ARBA" id="ARBA00022840"/>
    </source>
</evidence>
<dbReference type="PIRSF" id="PIRSF010376">
    <property type="entry name" value="IspE"/>
    <property type="match status" value="1"/>
</dbReference>
<dbReference type="EMBL" id="JABFCY010000001">
    <property type="protein sequence ID" value="NNU58722.1"/>
    <property type="molecule type" value="Genomic_DNA"/>
</dbReference>
<protein>
    <recommendedName>
        <fullName evidence="3 10">4-diphosphocytidyl-2-C-methyl-D-erythritol kinase</fullName>
        <shortName evidence="10">CMK</shortName>
        <ecNumber evidence="2 10">2.7.1.148</ecNumber>
    </recommendedName>
    <alternativeName>
        <fullName evidence="9 10">4-(cytidine-5'-diphospho)-2-C-methyl-D-erythritol kinase</fullName>
    </alternativeName>
</protein>
<dbReference type="RefSeq" id="WP_109368431.1">
    <property type="nucleotide sequence ID" value="NZ_JABFCY010000001.1"/>
</dbReference>
<dbReference type="SUPFAM" id="SSF55060">
    <property type="entry name" value="GHMP Kinase, C-terminal domain"/>
    <property type="match status" value="1"/>
</dbReference>
<dbReference type="InterPro" id="IPR020568">
    <property type="entry name" value="Ribosomal_Su5_D2-typ_SF"/>
</dbReference>
<dbReference type="UniPathway" id="UPA00056">
    <property type="reaction ID" value="UER00094"/>
</dbReference>
<evidence type="ECO:0000256" key="5">
    <source>
        <dbReference type="ARBA" id="ARBA00022741"/>
    </source>
</evidence>
<dbReference type="Pfam" id="PF00288">
    <property type="entry name" value="GHMP_kinases_N"/>
    <property type="match status" value="1"/>
</dbReference>
<evidence type="ECO:0000256" key="3">
    <source>
        <dbReference type="ARBA" id="ARBA00017473"/>
    </source>
</evidence>
<dbReference type="GO" id="GO:0019288">
    <property type="term" value="P:isopentenyl diphosphate biosynthetic process, methylerythritol 4-phosphate pathway"/>
    <property type="evidence" value="ECO:0007669"/>
    <property type="project" value="UniProtKB-UniRule"/>
</dbReference>
<gene>
    <name evidence="10" type="primary">ispE</name>
    <name evidence="13" type="ORF">HKX02_00430</name>
    <name evidence="14" type="ORF">OHAE_482</name>
</gene>
<dbReference type="NCBIfam" id="TIGR00154">
    <property type="entry name" value="ispE"/>
    <property type="match status" value="1"/>
</dbReference>
<dbReference type="GO" id="GO:0050515">
    <property type="term" value="F:4-(cytidine 5'-diphospho)-2-C-methyl-D-erythritol kinase activity"/>
    <property type="evidence" value="ECO:0007669"/>
    <property type="project" value="UniProtKB-UniRule"/>
</dbReference>
<evidence type="ECO:0000256" key="1">
    <source>
        <dbReference type="ARBA" id="ARBA00009684"/>
    </source>
</evidence>
<feature type="binding site" evidence="10">
    <location>
        <begin position="109"/>
        <end position="119"/>
    </location>
    <ligand>
        <name>ATP</name>
        <dbReference type="ChEBI" id="CHEBI:30616"/>
    </ligand>
</feature>
<reference evidence="13 16" key="3">
    <citation type="submission" date="2020-05" db="EMBL/GenBank/DDBJ databases">
        <title>Draft Genome Sequence of Ochrobactrum soli Isolated from Stable Fly Gut.</title>
        <authorList>
            <person name="Pileggi M.T."/>
            <person name="Vazhakkala L.J."/>
            <person name="Wong C.N."/>
        </authorList>
    </citation>
    <scope>NUCLEOTIDE SEQUENCE [LARGE SCALE GENOMIC DNA]</scope>
    <source>
        <strain evidence="13 16">MTP-C0764</strain>
    </source>
</reference>
<evidence type="ECO:0000259" key="11">
    <source>
        <dbReference type="Pfam" id="PF00288"/>
    </source>
</evidence>
<keyword evidence="5 10" id="KW-0547">Nucleotide-binding</keyword>
<dbReference type="PANTHER" id="PTHR43527">
    <property type="entry name" value="4-DIPHOSPHOCYTIDYL-2-C-METHYL-D-ERYTHRITOL KINASE, CHLOROPLASTIC"/>
    <property type="match status" value="1"/>
</dbReference>
<keyword evidence="7 10" id="KW-0067">ATP-binding</keyword>
<keyword evidence="6 10" id="KW-0418">Kinase</keyword>
<comment type="similarity">
    <text evidence="1 10">Belongs to the GHMP kinase family. IspE subfamily.</text>
</comment>
<feature type="domain" description="GHMP kinase N-terminal" evidence="11">
    <location>
        <begin position="80"/>
        <end position="158"/>
    </location>
</feature>
<dbReference type="InterPro" id="IPR013750">
    <property type="entry name" value="GHMP_kinase_C_dom"/>
</dbReference>
<dbReference type="InterPro" id="IPR004424">
    <property type="entry name" value="IspE"/>
</dbReference>
<evidence type="ECO:0000256" key="4">
    <source>
        <dbReference type="ARBA" id="ARBA00022679"/>
    </source>
</evidence>
<dbReference type="EMBL" id="OOFM01000005">
    <property type="protein sequence ID" value="SPL64615.1"/>
    <property type="molecule type" value="Genomic_DNA"/>
</dbReference>
<dbReference type="Gene3D" id="3.30.70.890">
    <property type="entry name" value="GHMP kinase, C-terminal domain"/>
    <property type="match status" value="1"/>
</dbReference>
<evidence type="ECO:0000256" key="6">
    <source>
        <dbReference type="ARBA" id="ARBA00022777"/>
    </source>
</evidence>
<feature type="domain" description="GHMP kinase C-terminal" evidence="12">
    <location>
        <begin position="217"/>
        <end position="288"/>
    </location>
</feature>
<dbReference type="HAMAP" id="MF_00061">
    <property type="entry name" value="IspE"/>
    <property type="match status" value="1"/>
</dbReference>
<dbReference type="AlphaFoldDB" id="A0A2P9HKJ9"/>
<dbReference type="SUPFAM" id="SSF54211">
    <property type="entry name" value="Ribosomal protein S5 domain 2-like"/>
    <property type="match status" value="1"/>
</dbReference>
<dbReference type="Proteomes" id="UP000246073">
    <property type="component" value="Unassembled WGS sequence"/>
</dbReference>
<dbReference type="GO" id="GO:0016114">
    <property type="term" value="P:terpenoid biosynthetic process"/>
    <property type="evidence" value="ECO:0007669"/>
    <property type="project" value="UniProtKB-UniRule"/>
</dbReference>
<proteinExistence type="inferred from homology"/>
<evidence type="ECO:0000313" key="14">
    <source>
        <dbReference type="EMBL" id="SPL64615.1"/>
    </source>
</evidence>
<reference evidence="15" key="2">
    <citation type="submission" date="2017-12" db="EMBL/GenBank/DDBJ databases">
        <authorList>
            <person name="Diaz M."/>
        </authorList>
    </citation>
    <scope>NUCLEOTIDE SEQUENCE [LARGE SCALE GENOMIC DNA]</scope>
    <source>
        <strain evidence="15">FI11154</strain>
    </source>
</reference>
<evidence type="ECO:0000313" key="16">
    <source>
        <dbReference type="Proteomes" id="UP000574931"/>
    </source>
</evidence>
<dbReference type="Pfam" id="PF08544">
    <property type="entry name" value="GHMP_kinases_C"/>
    <property type="match status" value="1"/>
</dbReference>
<feature type="active site" evidence="10">
    <location>
        <position position="151"/>
    </location>
</feature>
<evidence type="ECO:0000256" key="10">
    <source>
        <dbReference type="HAMAP-Rule" id="MF_00061"/>
    </source>
</evidence>
<dbReference type="EC" id="2.7.1.148" evidence="2 10"/>
<dbReference type="InterPro" id="IPR006204">
    <property type="entry name" value="GHMP_kinase_N_dom"/>
</dbReference>